<keyword evidence="4" id="KW-0472">Membrane</keyword>
<name>A0A7D9J1H1_PARCT</name>
<evidence type="ECO:0000313" key="6">
    <source>
        <dbReference type="Proteomes" id="UP001152795"/>
    </source>
</evidence>
<dbReference type="Gene3D" id="1.20.1070.10">
    <property type="entry name" value="Rhodopsin 7-helix transmembrane proteins"/>
    <property type="match status" value="1"/>
</dbReference>
<evidence type="ECO:0000313" key="5">
    <source>
        <dbReference type="EMBL" id="CAB4018832.1"/>
    </source>
</evidence>
<keyword evidence="2" id="KW-0812">Transmembrane</keyword>
<dbReference type="Proteomes" id="UP001152795">
    <property type="component" value="Unassembled WGS sequence"/>
</dbReference>
<sequence length="225" mass="25534">MDITKALKKYILISGIGFLPLGFVVIICDSMTHAETEDSLKPRRSGTTFWVGLPYFVLGFFMIYLSRNQKKTHVKVCRIVSILCFVLSMVAVVFEGPDWNYYVTYSNYVCEKGSSSTCNKTTGLSALFGSITVAAIIAILLCISNILICNWLLFRMSVETPEMDFERLNRKQQTTSTQVTEDSENIFKTQGYHTCWTDDKETKQQPLTPEKEAIQEKSNEDTLPL</sequence>
<comment type="caution">
    <text evidence="5">The sequence shown here is derived from an EMBL/GenBank/DDBJ whole genome shotgun (WGS) entry which is preliminary data.</text>
</comment>
<gene>
    <name evidence="5" type="ORF">PACLA_8A071877</name>
</gene>
<keyword evidence="3" id="KW-1133">Transmembrane helix</keyword>
<organism evidence="5 6">
    <name type="scientific">Paramuricea clavata</name>
    <name type="common">Red gorgonian</name>
    <name type="synonym">Violescent sea-whip</name>
    <dbReference type="NCBI Taxonomy" id="317549"/>
    <lineage>
        <taxon>Eukaryota</taxon>
        <taxon>Metazoa</taxon>
        <taxon>Cnidaria</taxon>
        <taxon>Anthozoa</taxon>
        <taxon>Octocorallia</taxon>
        <taxon>Malacalcyonacea</taxon>
        <taxon>Plexauridae</taxon>
        <taxon>Paramuricea</taxon>
    </lineage>
</organism>
<protein>
    <submittedName>
        <fullName evidence="5">---NA</fullName>
    </submittedName>
</protein>
<dbReference type="AlphaFoldDB" id="A0A7D9J1H1"/>
<dbReference type="GO" id="GO:0016020">
    <property type="term" value="C:membrane"/>
    <property type="evidence" value="ECO:0007669"/>
    <property type="project" value="UniProtKB-SubCell"/>
</dbReference>
<evidence type="ECO:0000256" key="1">
    <source>
        <dbReference type="ARBA" id="ARBA00004141"/>
    </source>
</evidence>
<dbReference type="Pfam" id="PF04103">
    <property type="entry name" value="CD20"/>
    <property type="match status" value="1"/>
</dbReference>
<dbReference type="InterPro" id="IPR007237">
    <property type="entry name" value="CD20-like"/>
</dbReference>
<accession>A0A7D9J1H1</accession>
<comment type="subcellular location">
    <subcellularLocation>
        <location evidence="1">Membrane</location>
        <topology evidence="1">Multi-pass membrane protein</topology>
    </subcellularLocation>
</comment>
<proteinExistence type="predicted"/>
<reference evidence="5" key="1">
    <citation type="submission" date="2020-04" db="EMBL/GenBank/DDBJ databases">
        <authorList>
            <person name="Alioto T."/>
            <person name="Alioto T."/>
            <person name="Gomez Garrido J."/>
        </authorList>
    </citation>
    <scope>NUCLEOTIDE SEQUENCE</scope>
    <source>
        <strain evidence="5">A484AB</strain>
    </source>
</reference>
<dbReference type="EMBL" id="CACRXK020010186">
    <property type="protein sequence ID" value="CAB4018832.1"/>
    <property type="molecule type" value="Genomic_DNA"/>
</dbReference>
<evidence type="ECO:0000256" key="3">
    <source>
        <dbReference type="ARBA" id="ARBA00022989"/>
    </source>
</evidence>
<evidence type="ECO:0000256" key="2">
    <source>
        <dbReference type="ARBA" id="ARBA00022692"/>
    </source>
</evidence>
<evidence type="ECO:0000256" key="4">
    <source>
        <dbReference type="ARBA" id="ARBA00023136"/>
    </source>
</evidence>
<keyword evidence="6" id="KW-1185">Reference proteome</keyword>